<evidence type="ECO:0000313" key="1">
    <source>
        <dbReference type="EMBL" id="OQD42870.1"/>
    </source>
</evidence>
<dbReference type="OrthoDB" id="1454284at2"/>
<reference evidence="1 2" key="1">
    <citation type="submission" date="2016-12" db="EMBL/GenBank/DDBJ databases">
        <authorList>
            <person name="Song W.-J."/>
            <person name="Kurnit D.M."/>
        </authorList>
    </citation>
    <scope>NUCLEOTIDE SEQUENCE [LARGE SCALE GENOMIC DNA]</scope>
    <source>
        <strain evidence="1 2">HSG9</strain>
    </source>
</reference>
<comment type="caution">
    <text evidence="1">The sequence shown here is derived from an EMBL/GenBank/DDBJ whole genome shotgun (WGS) entry which is preliminary data.</text>
</comment>
<dbReference type="InterPro" id="IPR016024">
    <property type="entry name" value="ARM-type_fold"/>
</dbReference>
<dbReference type="Proteomes" id="UP000191680">
    <property type="component" value="Unassembled WGS sequence"/>
</dbReference>
<dbReference type="InterPro" id="IPR011989">
    <property type="entry name" value="ARM-like"/>
</dbReference>
<keyword evidence="2" id="KW-1185">Reference proteome</keyword>
<dbReference type="EMBL" id="MTBC01000004">
    <property type="protein sequence ID" value="OQD42870.1"/>
    <property type="molecule type" value="Genomic_DNA"/>
</dbReference>
<dbReference type="AlphaFoldDB" id="A0A1V6LRQ6"/>
<organism evidence="1 2">
    <name type="scientific">Croceivirga radicis</name>
    <dbReference type="NCBI Taxonomy" id="1929488"/>
    <lineage>
        <taxon>Bacteria</taxon>
        <taxon>Pseudomonadati</taxon>
        <taxon>Bacteroidota</taxon>
        <taxon>Flavobacteriia</taxon>
        <taxon>Flavobacteriales</taxon>
        <taxon>Flavobacteriaceae</taxon>
        <taxon>Croceivirga</taxon>
    </lineage>
</organism>
<dbReference type="Gene3D" id="1.25.10.10">
    <property type="entry name" value="Leucine-rich Repeat Variant"/>
    <property type="match status" value="1"/>
</dbReference>
<evidence type="ECO:0008006" key="3">
    <source>
        <dbReference type="Google" id="ProtNLM"/>
    </source>
</evidence>
<evidence type="ECO:0000313" key="2">
    <source>
        <dbReference type="Proteomes" id="UP000191680"/>
    </source>
</evidence>
<proteinExistence type="predicted"/>
<sequence>MSATTKKIEAKRAELAPVISNFLFHTPEGPKEEQKEYVELKITIRDYLKDKQFRRVVSEVLFDLQKDVSGSTRERLFKLYQELGLHEDAYKKLNSWQWHKIAKGILQLSKMNVKDAYHIIKRFVNDRRSVVRKQAELATVSLRTEGIEYVLDSTRFAISEWQQLKLIEVLGNKEGYRPPEFKDWLISSNKDVVLFALRLIKHYNQIGAEAAITTLVKHKNDTIKAAAVNCIIDFNFHSALPTMKRVFWKSNNDVKIAILNAFAEMGTPSDLFFLEDVSKNEKNFLVASKAQSAMNRIQPDAVLPSKDLIDVEEVPVVESSTKEDTELDFLSLLDIAVIYEEVLPAEQASIEFSEVEVYDVVTVTEETVESYYENHLNPEKGLDAANAHTMSTQEKMDIYIHMTQEERINLLLELKESSKPQDIKFLEFIAEKEDHSEIRYKAFRILQGLEKNENQHVNGGVDTPAVTETNETDYTVVDYDTIYKPEDSVFYPLFNYGDRTGKVVLVKEAGKIGTDKEVVFLNHLLETETDKVLLTAVKEALDRLQPKPSDTGKDESETVNLDSIRNLEVIVDVETLDEHNSEEKEEADQRLPLELLFLNESLEDENPNQEEEIEQLFSFEIAPEYFKDDYNKLVS</sequence>
<dbReference type="SUPFAM" id="SSF48371">
    <property type="entry name" value="ARM repeat"/>
    <property type="match status" value="1"/>
</dbReference>
<protein>
    <recommendedName>
        <fullName evidence="3">HEAT repeat domain-containing protein</fullName>
    </recommendedName>
</protein>
<accession>A0A1V6LRQ6</accession>
<name>A0A1V6LRQ6_9FLAO</name>
<dbReference type="RefSeq" id="WP_080318682.1">
    <property type="nucleotide sequence ID" value="NZ_MTBC01000004.1"/>
</dbReference>
<gene>
    <name evidence="1" type="ORF">BUL40_07185</name>
</gene>